<evidence type="ECO:0000256" key="5">
    <source>
        <dbReference type="ARBA" id="ARBA00020397"/>
    </source>
</evidence>
<dbReference type="GO" id="GO:0000105">
    <property type="term" value="P:L-histidine biosynthetic process"/>
    <property type="evidence" value="ECO:0007669"/>
    <property type="project" value="UniProtKB-UniRule"/>
</dbReference>
<dbReference type="PANTHER" id="PTHR43707:SF1">
    <property type="entry name" value="HISTIDINE--TRNA LIGASE, MITOCHONDRIAL-RELATED"/>
    <property type="match status" value="1"/>
</dbReference>
<dbReference type="HAMAP" id="MF_00125">
    <property type="entry name" value="HisZ"/>
    <property type="match status" value="1"/>
</dbReference>
<comment type="pathway">
    <text evidence="2 8">Amino-acid biosynthesis; L-histidine biosynthesis; L-histidine from 5-phospho-alpha-D-ribose 1-diphosphate: step 1/9.</text>
</comment>
<organism evidence="10 11">
    <name type="scientific">Candidatus Muproteobacteria bacterium RBG_16_65_34</name>
    <dbReference type="NCBI Taxonomy" id="1817760"/>
    <lineage>
        <taxon>Bacteria</taxon>
        <taxon>Pseudomonadati</taxon>
        <taxon>Pseudomonadota</taxon>
        <taxon>Candidatus Muproteobacteria</taxon>
    </lineage>
</organism>
<dbReference type="AlphaFoldDB" id="A0A1F6TKK1"/>
<dbReference type="PANTHER" id="PTHR43707">
    <property type="entry name" value="HISTIDYL-TRNA SYNTHETASE"/>
    <property type="match status" value="1"/>
</dbReference>
<dbReference type="STRING" id="1817760.A2151_02185"/>
<dbReference type="GO" id="GO:0016757">
    <property type="term" value="F:glycosyltransferase activity"/>
    <property type="evidence" value="ECO:0007669"/>
    <property type="project" value="UniProtKB-KW"/>
</dbReference>
<comment type="caution">
    <text evidence="10">The sequence shown here is derived from an EMBL/GenBank/DDBJ whole genome shotgun (WGS) entry which is preliminary data.</text>
</comment>
<reference evidence="10 11" key="1">
    <citation type="journal article" date="2016" name="Nat. Commun.">
        <title>Thousands of microbial genomes shed light on interconnected biogeochemical processes in an aquifer system.</title>
        <authorList>
            <person name="Anantharaman K."/>
            <person name="Brown C.T."/>
            <person name="Hug L.A."/>
            <person name="Sharon I."/>
            <person name="Castelle C.J."/>
            <person name="Probst A.J."/>
            <person name="Thomas B.C."/>
            <person name="Singh A."/>
            <person name="Wilkins M.J."/>
            <person name="Karaoz U."/>
            <person name="Brodie E.L."/>
            <person name="Williams K.H."/>
            <person name="Hubbard S.S."/>
            <person name="Banfield J.F."/>
        </authorList>
    </citation>
    <scope>NUCLEOTIDE SEQUENCE [LARGE SCALE GENOMIC DNA]</scope>
</reference>
<proteinExistence type="inferred from homology"/>
<dbReference type="InterPro" id="IPR041715">
    <property type="entry name" value="HisRS-like_core"/>
</dbReference>
<keyword evidence="8" id="KW-0028">Amino-acid biosynthesis</keyword>
<dbReference type="InterPro" id="IPR045864">
    <property type="entry name" value="aa-tRNA-synth_II/BPL/LPL"/>
</dbReference>
<dbReference type="NCBIfam" id="TIGR00443">
    <property type="entry name" value="hisZ_biosyn_reg"/>
    <property type="match status" value="1"/>
</dbReference>
<evidence type="ECO:0000256" key="7">
    <source>
        <dbReference type="ARBA" id="ARBA00025246"/>
    </source>
</evidence>
<evidence type="ECO:0000313" key="10">
    <source>
        <dbReference type="EMBL" id="OGI45642.1"/>
    </source>
</evidence>
<comment type="subunit">
    <text evidence="4 8">Heteromultimer composed of HisG and HisZ subunits.</text>
</comment>
<dbReference type="Proteomes" id="UP000178885">
    <property type="component" value="Unassembled WGS sequence"/>
</dbReference>
<evidence type="ECO:0000259" key="9">
    <source>
        <dbReference type="Pfam" id="PF13393"/>
    </source>
</evidence>
<evidence type="ECO:0000256" key="8">
    <source>
        <dbReference type="HAMAP-Rule" id="MF_00125"/>
    </source>
</evidence>
<comment type="function">
    <text evidence="7 8">Required for the first step of histidine biosynthesis. May allow the feedback regulation of ATP phosphoribosyltransferase activity by histidine.</text>
</comment>
<comment type="miscellaneous">
    <text evidence="8">This function is generally fulfilled by the C-terminal part of HisG, which is missing in some bacteria such as this one.</text>
</comment>
<dbReference type="GO" id="GO:0006427">
    <property type="term" value="P:histidyl-tRNA aminoacylation"/>
    <property type="evidence" value="ECO:0007669"/>
    <property type="project" value="TreeGrafter"/>
</dbReference>
<dbReference type="CDD" id="cd00773">
    <property type="entry name" value="HisRS-like_core"/>
    <property type="match status" value="1"/>
</dbReference>
<dbReference type="Gene3D" id="3.30.930.10">
    <property type="entry name" value="Bira Bifunctional Protein, Domain 2"/>
    <property type="match status" value="1"/>
</dbReference>
<evidence type="ECO:0000256" key="3">
    <source>
        <dbReference type="ARBA" id="ARBA00005539"/>
    </source>
</evidence>
<dbReference type="NCBIfam" id="NF009086">
    <property type="entry name" value="PRK12421.1"/>
    <property type="match status" value="1"/>
</dbReference>
<dbReference type="SUPFAM" id="SSF55681">
    <property type="entry name" value="Class II aaRS and biotin synthetases"/>
    <property type="match status" value="1"/>
</dbReference>
<keyword evidence="6 8" id="KW-0963">Cytoplasm</keyword>
<dbReference type="UniPathway" id="UPA00031">
    <property type="reaction ID" value="UER00006"/>
</dbReference>
<keyword evidence="10" id="KW-0808">Transferase</keyword>
<accession>A0A1F6TKK1</accession>
<feature type="domain" description="Class II Histidinyl-tRNA synthetase (HisRS)-like catalytic core" evidence="9">
    <location>
        <begin position="12"/>
        <end position="321"/>
    </location>
</feature>
<evidence type="ECO:0000256" key="4">
    <source>
        <dbReference type="ARBA" id="ARBA00011496"/>
    </source>
</evidence>
<evidence type="ECO:0000256" key="6">
    <source>
        <dbReference type="ARBA" id="ARBA00022490"/>
    </source>
</evidence>
<keyword evidence="10" id="KW-0328">Glycosyltransferase</keyword>
<evidence type="ECO:0000256" key="2">
    <source>
        <dbReference type="ARBA" id="ARBA00004667"/>
    </source>
</evidence>
<dbReference type="NCBIfam" id="NF008935">
    <property type="entry name" value="PRK12292.1-1"/>
    <property type="match status" value="1"/>
</dbReference>
<evidence type="ECO:0000313" key="11">
    <source>
        <dbReference type="Proteomes" id="UP000178885"/>
    </source>
</evidence>
<keyword evidence="8" id="KW-0368">Histidine biosynthesis</keyword>
<gene>
    <name evidence="8" type="primary">hisZ</name>
    <name evidence="10" type="ORF">A2151_02185</name>
</gene>
<evidence type="ECO:0000256" key="1">
    <source>
        <dbReference type="ARBA" id="ARBA00004496"/>
    </source>
</evidence>
<comment type="similarity">
    <text evidence="3 8">Belongs to the class-II aminoacyl-tRNA synthetase family. HisZ subfamily.</text>
</comment>
<name>A0A1F6TKK1_9PROT</name>
<dbReference type="InterPro" id="IPR004516">
    <property type="entry name" value="HisRS/HisZ"/>
</dbReference>
<dbReference type="Pfam" id="PF13393">
    <property type="entry name" value="tRNA-synt_His"/>
    <property type="match status" value="1"/>
</dbReference>
<dbReference type="InterPro" id="IPR004517">
    <property type="entry name" value="HisZ"/>
</dbReference>
<sequence>MSAKDRWLLPDGIEEILPAEARRLEALRRGILDLFAACGYELVMPPLIEYLDSLQIGAARDLDLQTFKLTDQLTGRLMGVRPDMTPQAARIDAHYLKRNTPVRLCYIGSVLHTRPDEFGGSRPLQLGAELFGHAGPESDAEVLGLMAASLDLAGIGDVHIDLGHVGIFRGLAAGARLAPELEANLFDALQRKARTEVEALLAASAIAPALRPMLLGLLDLSGGVDVLAEAQTRLGGAPEPVHRALQDLQRVAELVRRQPNAPTLYVDLAELSGYHYYTGVVFSAFVPGHGRAIAKGGRYDGIGRAFGRARAATGFGADLRQWLRLSAGPEIPLTGILAPAEDDAPLRAEIARLRAAGERVVARLPDDGAKAADYGCDRALVKKNGRWIVENLKNS</sequence>
<protein>
    <recommendedName>
        <fullName evidence="5 8">ATP phosphoribosyltransferase regulatory subunit</fullName>
    </recommendedName>
</protein>
<comment type="subcellular location">
    <subcellularLocation>
        <location evidence="1 8">Cytoplasm</location>
    </subcellularLocation>
</comment>
<dbReference type="GO" id="GO:0004821">
    <property type="term" value="F:histidine-tRNA ligase activity"/>
    <property type="evidence" value="ECO:0007669"/>
    <property type="project" value="TreeGrafter"/>
</dbReference>
<dbReference type="EMBL" id="MFSU01000099">
    <property type="protein sequence ID" value="OGI45642.1"/>
    <property type="molecule type" value="Genomic_DNA"/>
</dbReference>
<dbReference type="GO" id="GO:0005737">
    <property type="term" value="C:cytoplasm"/>
    <property type="evidence" value="ECO:0007669"/>
    <property type="project" value="UniProtKB-SubCell"/>
</dbReference>